<proteinExistence type="predicted"/>
<protein>
    <submittedName>
        <fullName evidence="2">Uncharacterized protein</fullName>
    </submittedName>
</protein>
<gene>
    <name evidence="2" type="ORF">DOMOVOI_00640</name>
</gene>
<name>A0A9E7MR35_9CAUD</name>
<dbReference type="EMBL" id="ON529855">
    <property type="protein sequence ID" value="USN14539.1"/>
    <property type="molecule type" value="Genomic_DNA"/>
</dbReference>
<organism evidence="2 3">
    <name type="scientific">Brevundimonas phage vB_BpoS-Domovoi</name>
    <dbReference type="NCBI Taxonomy" id="2948598"/>
    <lineage>
        <taxon>Viruses</taxon>
        <taxon>Duplodnaviria</taxon>
        <taxon>Heunggongvirae</taxon>
        <taxon>Uroviricota</taxon>
        <taxon>Caudoviricetes</taxon>
        <taxon>Jeanschmidtviridae</taxon>
        <taxon>Marchewkavirus</taxon>
        <taxon>Marchewkavirus domovoi</taxon>
    </lineage>
</organism>
<accession>A0A9E7MR35</accession>
<keyword evidence="3" id="KW-1185">Reference proteome</keyword>
<feature type="region of interest" description="Disordered" evidence="1">
    <location>
        <begin position="110"/>
        <end position="129"/>
    </location>
</feature>
<reference evidence="2 3" key="1">
    <citation type="submission" date="2022-05" db="EMBL/GenBank/DDBJ databases">
        <authorList>
            <person name="Friedrich I."/>
            <person name="Poehlein A."/>
            <person name="Schneider D."/>
            <person name="Hertel R."/>
            <person name="Daniel R."/>
        </authorList>
    </citation>
    <scope>NUCLEOTIDE SEQUENCE [LARGE SCALE GENOMIC DNA]</scope>
</reference>
<sequence>MTDYTTTIRAALREFSGKPLRRYLAERQTAGPIPSDDGSISWTADHLVDDPREPIITPVGVLDHRGMMLVRVRIPIKVPMGFHKVWENQEPEEVEAIIPEDMLSISDIGAGVDHVPPEADDDDDEDGSTVNLSEVLSALGAQGIRVNVDVDFVDAGEVEVGADA</sequence>
<evidence type="ECO:0000256" key="1">
    <source>
        <dbReference type="SAM" id="MobiDB-lite"/>
    </source>
</evidence>
<feature type="compositionally biased region" description="Acidic residues" evidence="1">
    <location>
        <begin position="118"/>
        <end position="127"/>
    </location>
</feature>
<evidence type="ECO:0000313" key="2">
    <source>
        <dbReference type="EMBL" id="USN14539.1"/>
    </source>
</evidence>
<dbReference type="Proteomes" id="UP001057221">
    <property type="component" value="Segment"/>
</dbReference>
<evidence type="ECO:0000313" key="3">
    <source>
        <dbReference type="Proteomes" id="UP001057221"/>
    </source>
</evidence>